<reference evidence="2 3" key="1">
    <citation type="submission" date="2021-06" db="EMBL/GenBank/DDBJ databases">
        <title>Caerostris darwini draft genome.</title>
        <authorList>
            <person name="Kono N."/>
            <person name="Arakawa K."/>
        </authorList>
    </citation>
    <scope>NUCLEOTIDE SEQUENCE [LARGE SCALE GENOMIC DNA]</scope>
</reference>
<feature type="chain" id="PRO_5043349274" description="Secreted protein" evidence="1">
    <location>
        <begin position="25"/>
        <end position="86"/>
    </location>
</feature>
<sequence>MLKRTNLSVVFLLLIHRFPKWTTATWSEFGQCSALRYSLSTTQEHNIRRVTSVFASEAVDLGLQPTVVEGWIAAMNPPPCVPRVCP</sequence>
<comment type="caution">
    <text evidence="2">The sequence shown here is derived from an EMBL/GenBank/DDBJ whole genome shotgun (WGS) entry which is preliminary data.</text>
</comment>
<organism evidence="2 3">
    <name type="scientific">Caerostris darwini</name>
    <dbReference type="NCBI Taxonomy" id="1538125"/>
    <lineage>
        <taxon>Eukaryota</taxon>
        <taxon>Metazoa</taxon>
        <taxon>Ecdysozoa</taxon>
        <taxon>Arthropoda</taxon>
        <taxon>Chelicerata</taxon>
        <taxon>Arachnida</taxon>
        <taxon>Araneae</taxon>
        <taxon>Araneomorphae</taxon>
        <taxon>Entelegynae</taxon>
        <taxon>Araneoidea</taxon>
        <taxon>Araneidae</taxon>
        <taxon>Caerostris</taxon>
    </lineage>
</organism>
<dbReference type="EMBL" id="BPLQ01014081">
    <property type="protein sequence ID" value="GIY77142.1"/>
    <property type="molecule type" value="Genomic_DNA"/>
</dbReference>
<evidence type="ECO:0000313" key="2">
    <source>
        <dbReference type="EMBL" id="GIY77142.1"/>
    </source>
</evidence>
<accession>A0AAV4W3B1</accession>
<proteinExistence type="predicted"/>
<keyword evidence="3" id="KW-1185">Reference proteome</keyword>
<feature type="signal peptide" evidence="1">
    <location>
        <begin position="1"/>
        <end position="24"/>
    </location>
</feature>
<protein>
    <recommendedName>
        <fullName evidence="4">Secreted protein</fullName>
    </recommendedName>
</protein>
<evidence type="ECO:0008006" key="4">
    <source>
        <dbReference type="Google" id="ProtNLM"/>
    </source>
</evidence>
<evidence type="ECO:0000313" key="3">
    <source>
        <dbReference type="Proteomes" id="UP001054837"/>
    </source>
</evidence>
<evidence type="ECO:0000256" key="1">
    <source>
        <dbReference type="SAM" id="SignalP"/>
    </source>
</evidence>
<keyword evidence="1" id="KW-0732">Signal</keyword>
<name>A0AAV4W3B1_9ARAC</name>
<dbReference type="AlphaFoldDB" id="A0AAV4W3B1"/>
<dbReference type="Proteomes" id="UP001054837">
    <property type="component" value="Unassembled WGS sequence"/>
</dbReference>
<gene>
    <name evidence="2" type="ORF">CDAR_300091</name>
</gene>